<sequence>MIKVEFFTFSPFQENTYVLSNEKGEAIIIDPGCYFSAEQDTIKNHVLRAGLTPVQLLLTHCHLDHVFGLRWAAEQYKLIPWLHPDEHPLLQRAPESGLKFGLGFSGYTGPVNYLTPGETITLGTDTFTIIAAPGHSPGHVCFYCAAQHFVIGGDVLFRESIGRTDLPGGNLDQLLNNIRTQLFTLPEETVVYPGHGPSTTIGHEKKYNPYLQ</sequence>
<keyword evidence="4" id="KW-0862">Zinc</keyword>
<dbReference type="GO" id="GO:0016787">
    <property type="term" value="F:hydrolase activity"/>
    <property type="evidence" value="ECO:0007669"/>
    <property type="project" value="UniProtKB-KW"/>
</dbReference>
<comment type="cofactor">
    <cofactor evidence="1">
        <name>Zn(2+)</name>
        <dbReference type="ChEBI" id="CHEBI:29105"/>
    </cofactor>
</comment>
<dbReference type="SUPFAM" id="SSF56281">
    <property type="entry name" value="Metallo-hydrolase/oxidoreductase"/>
    <property type="match status" value="1"/>
</dbReference>
<dbReference type="AlphaFoldDB" id="A0A3E1NPQ9"/>
<dbReference type="RefSeq" id="WP_116845658.1">
    <property type="nucleotide sequence ID" value="NZ_QTJU01000001.1"/>
</dbReference>
<dbReference type="CDD" id="cd06262">
    <property type="entry name" value="metallo-hydrolase-like_MBL-fold"/>
    <property type="match status" value="1"/>
</dbReference>
<dbReference type="PANTHER" id="PTHR46233:SF3">
    <property type="entry name" value="HYDROXYACYLGLUTATHIONE HYDROLASE GLOC"/>
    <property type="match status" value="1"/>
</dbReference>
<evidence type="ECO:0000259" key="5">
    <source>
        <dbReference type="SMART" id="SM00849"/>
    </source>
</evidence>
<keyword evidence="3 6" id="KW-0378">Hydrolase</keyword>
<proteinExistence type="predicted"/>
<dbReference type="Proteomes" id="UP000261284">
    <property type="component" value="Unassembled WGS sequence"/>
</dbReference>
<feature type="domain" description="Metallo-beta-lactamase" evidence="5">
    <location>
        <begin position="13"/>
        <end position="195"/>
    </location>
</feature>
<name>A0A3E1NPQ9_9BACT</name>
<protein>
    <submittedName>
        <fullName evidence="6">MBL fold metallo-hydrolase</fullName>
    </submittedName>
</protein>
<reference evidence="6 7" key="1">
    <citation type="submission" date="2018-08" db="EMBL/GenBank/DDBJ databases">
        <title>Chitinophagaceae sp. K23C18032701, a novel bacterium isolated from forest soil.</title>
        <authorList>
            <person name="Wang C."/>
        </authorList>
    </citation>
    <scope>NUCLEOTIDE SEQUENCE [LARGE SCALE GENOMIC DNA]</scope>
    <source>
        <strain evidence="6 7">K23C18032701</strain>
    </source>
</reference>
<evidence type="ECO:0000256" key="1">
    <source>
        <dbReference type="ARBA" id="ARBA00001947"/>
    </source>
</evidence>
<dbReference type="EMBL" id="QTJU01000001">
    <property type="protein sequence ID" value="RFM29903.1"/>
    <property type="molecule type" value="Genomic_DNA"/>
</dbReference>
<dbReference type="Pfam" id="PF00753">
    <property type="entry name" value="Lactamase_B"/>
    <property type="match status" value="1"/>
</dbReference>
<organism evidence="6 7">
    <name type="scientific">Deminuibacter soli</name>
    <dbReference type="NCBI Taxonomy" id="2291815"/>
    <lineage>
        <taxon>Bacteria</taxon>
        <taxon>Pseudomonadati</taxon>
        <taxon>Bacteroidota</taxon>
        <taxon>Chitinophagia</taxon>
        <taxon>Chitinophagales</taxon>
        <taxon>Chitinophagaceae</taxon>
        <taxon>Deminuibacter</taxon>
    </lineage>
</organism>
<evidence type="ECO:0000256" key="2">
    <source>
        <dbReference type="ARBA" id="ARBA00022723"/>
    </source>
</evidence>
<dbReference type="InterPro" id="IPR001279">
    <property type="entry name" value="Metallo-B-lactamas"/>
</dbReference>
<comment type="caution">
    <text evidence="6">The sequence shown here is derived from an EMBL/GenBank/DDBJ whole genome shotgun (WGS) entry which is preliminary data.</text>
</comment>
<accession>A0A3E1NPQ9</accession>
<evidence type="ECO:0000256" key="4">
    <source>
        <dbReference type="ARBA" id="ARBA00022833"/>
    </source>
</evidence>
<dbReference type="GO" id="GO:0046872">
    <property type="term" value="F:metal ion binding"/>
    <property type="evidence" value="ECO:0007669"/>
    <property type="project" value="UniProtKB-KW"/>
</dbReference>
<dbReference type="InterPro" id="IPR051453">
    <property type="entry name" value="MBL_Glyoxalase_II"/>
</dbReference>
<keyword evidence="7" id="KW-1185">Reference proteome</keyword>
<gene>
    <name evidence="6" type="ORF">DXN05_02710</name>
</gene>
<dbReference type="OrthoDB" id="9802248at2"/>
<dbReference type="Gene3D" id="3.60.15.10">
    <property type="entry name" value="Ribonuclease Z/Hydroxyacylglutathione hydrolase-like"/>
    <property type="match status" value="1"/>
</dbReference>
<evidence type="ECO:0000313" key="7">
    <source>
        <dbReference type="Proteomes" id="UP000261284"/>
    </source>
</evidence>
<dbReference type="SMART" id="SM00849">
    <property type="entry name" value="Lactamase_B"/>
    <property type="match status" value="1"/>
</dbReference>
<dbReference type="PANTHER" id="PTHR46233">
    <property type="entry name" value="HYDROXYACYLGLUTATHIONE HYDROLASE GLOC"/>
    <property type="match status" value="1"/>
</dbReference>
<dbReference type="InterPro" id="IPR036866">
    <property type="entry name" value="RibonucZ/Hydroxyglut_hydro"/>
</dbReference>
<keyword evidence="2" id="KW-0479">Metal-binding</keyword>
<evidence type="ECO:0000256" key="3">
    <source>
        <dbReference type="ARBA" id="ARBA00022801"/>
    </source>
</evidence>
<evidence type="ECO:0000313" key="6">
    <source>
        <dbReference type="EMBL" id="RFM29903.1"/>
    </source>
</evidence>